<dbReference type="EMBL" id="JACXJA010000017">
    <property type="protein sequence ID" value="MBD2863206.1"/>
    <property type="molecule type" value="Genomic_DNA"/>
</dbReference>
<keyword evidence="2" id="KW-1185">Reference proteome</keyword>
<dbReference type="Pfam" id="PF13122">
    <property type="entry name" value="DUF3977"/>
    <property type="match status" value="1"/>
</dbReference>
<organism evidence="1 2">
    <name type="scientific">Paenibacillus oceani</name>
    <dbReference type="NCBI Taxonomy" id="2772510"/>
    <lineage>
        <taxon>Bacteria</taxon>
        <taxon>Bacillati</taxon>
        <taxon>Bacillota</taxon>
        <taxon>Bacilli</taxon>
        <taxon>Bacillales</taxon>
        <taxon>Paenibacillaceae</taxon>
        <taxon>Paenibacillus</taxon>
    </lineage>
</organism>
<dbReference type="RefSeq" id="WP_190928787.1">
    <property type="nucleotide sequence ID" value="NZ_JACXJA010000017.1"/>
</dbReference>
<sequence length="80" mass="9484">MKQFVEFGIGNRWLVRTEFEQEDGTEYERRGIHWPRTVISLYVRIWVGRSVFILDTSEGVRLDRKPRKTFKLIIGIQGTA</sequence>
<protein>
    <submittedName>
        <fullName evidence="1">DUF3977 family protein</fullName>
    </submittedName>
</protein>
<dbReference type="InterPro" id="IPR025009">
    <property type="entry name" value="DUF3977"/>
</dbReference>
<comment type="caution">
    <text evidence="1">The sequence shown here is derived from an EMBL/GenBank/DDBJ whole genome shotgun (WGS) entry which is preliminary data.</text>
</comment>
<name>A0A927GZP4_9BACL</name>
<accession>A0A927GZP4</accession>
<evidence type="ECO:0000313" key="1">
    <source>
        <dbReference type="EMBL" id="MBD2863206.1"/>
    </source>
</evidence>
<reference evidence="1" key="1">
    <citation type="submission" date="2020-09" db="EMBL/GenBank/DDBJ databases">
        <title>A novel bacterium of genus Paenibacillus, isolated from South China Sea.</title>
        <authorList>
            <person name="Huang H."/>
            <person name="Mo K."/>
            <person name="Hu Y."/>
        </authorList>
    </citation>
    <scope>NUCLEOTIDE SEQUENCE</scope>
    <source>
        <strain evidence="1">IB182363</strain>
    </source>
</reference>
<proteinExistence type="predicted"/>
<dbReference type="AlphaFoldDB" id="A0A927GZP4"/>
<dbReference type="Proteomes" id="UP000639396">
    <property type="component" value="Unassembled WGS sequence"/>
</dbReference>
<evidence type="ECO:0000313" key="2">
    <source>
        <dbReference type="Proteomes" id="UP000639396"/>
    </source>
</evidence>
<gene>
    <name evidence="1" type="ORF">IDH45_14530</name>
</gene>